<dbReference type="Proteomes" id="UP000318138">
    <property type="component" value="Chromosome"/>
</dbReference>
<dbReference type="AlphaFoldDB" id="A0A859FCE6"/>
<dbReference type="InterPro" id="IPR005149">
    <property type="entry name" value="Tscrpt_reg_PadR_N"/>
</dbReference>
<organism evidence="2 3">
    <name type="scientific">Paenalkalicoccus suaedae</name>
    <dbReference type="NCBI Taxonomy" id="2592382"/>
    <lineage>
        <taxon>Bacteria</taxon>
        <taxon>Bacillati</taxon>
        <taxon>Bacillota</taxon>
        <taxon>Bacilli</taxon>
        <taxon>Bacillales</taxon>
        <taxon>Bacillaceae</taxon>
        <taxon>Paenalkalicoccus</taxon>
    </lineage>
</organism>
<dbReference type="PANTHER" id="PTHR33169">
    <property type="entry name" value="PADR-FAMILY TRANSCRIPTIONAL REGULATOR"/>
    <property type="match status" value="1"/>
</dbReference>
<dbReference type="KEGG" id="psua:FLK61_24455"/>
<dbReference type="PANTHER" id="PTHR33169:SF13">
    <property type="entry name" value="PADR-FAMILY TRANSCRIPTIONAL REGULATOR"/>
    <property type="match status" value="1"/>
</dbReference>
<dbReference type="InterPro" id="IPR052509">
    <property type="entry name" value="Metal_resp_DNA-bind_regulator"/>
</dbReference>
<dbReference type="InterPro" id="IPR036390">
    <property type="entry name" value="WH_DNA-bd_sf"/>
</dbReference>
<keyword evidence="3" id="KW-1185">Reference proteome</keyword>
<reference evidence="3" key="1">
    <citation type="submission" date="2019-07" db="EMBL/GenBank/DDBJ databases">
        <title>Bacillus alkalisoli sp. nov. isolated from saline soil.</title>
        <authorList>
            <person name="Sun J.-Q."/>
            <person name="Xu L."/>
        </authorList>
    </citation>
    <scope>NUCLEOTIDE SEQUENCE [LARGE SCALE GENOMIC DNA]</scope>
    <source>
        <strain evidence="3">M4U3P1</strain>
    </source>
</reference>
<dbReference type="EMBL" id="CP041372">
    <property type="protein sequence ID" value="QKS69935.1"/>
    <property type="molecule type" value="Genomic_DNA"/>
</dbReference>
<dbReference type="SUPFAM" id="SSF46785">
    <property type="entry name" value="Winged helix' DNA-binding domain"/>
    <property type="match status" value="1"/>
</dbReference>
<protein>
    <submittedName>
        <fullName evidence="2">PadR family transcriptional regulator</fullName>
    </submittedName>
</protein>
<feature type="domain" description="Transcription regulator PadR N-terminal" evidence="1">
    <location>
        <begin position="19"/>
        <end position="88"/>
    </location>
</feature>
<dbReference type="InterPro" id="IPR036388">
    <property type="entry name" value="WH-like_DNA-bd_sf"/>
</dbReference>
<evidence type="ECO:0000259" key="1">
    <source>
        <dbReference type="Pfam" id="PF03551"/>
    </source>
</evidence>
<dbReference type="Pfam" id="PF03551">
    <property type="entry name" value="PadR"/>
    <property type="match status" value="1"/>
</dbReference>
<evidence type="ECO:0000313" key="3">
    <source>
        <dbReference type="Proteomes" id="UP000318138"/>
    </source>
</evidence>
<accession>A0A859FCE6</accession>
<dbReference type="RefSeq" id="WP_176007979.1">
    <property type="nucleotide sequence ID" value="NZ_CP041372.2"/>
</dbReference>
<gene>
    <name evidence="2" type="ORF">FLK61_24455</name>
</gene>
<dbReference type="Gene3D" id="1.10.10.10">
    <property type="entry name" value="Winged helix-like DNA-binding domain superfamily/Winged helix DNA-binding domain"/>
    <property type="match status" value="1"/>
</dbReference>
<proteinExistence type="predicted"/>
<sequence>MKERLIKKYVPASETAYYIMLVLHESPKHGYGISKRVEVLTGGRIRLGSGTIYGTITKMLKDGLIVMYANEERKKIYELTEIGEAILQTEIVRITELHRHAAEIGGDKDERG</sequence>
<name>A0A859FCE6_9BACI</name>
<evidence type="ECO:0000313" key="2">
    <source>
        <dbReference type="EMBL" id="QKS69935.1"/>
    </source>
</evidence>